<feature type="transmembrane region" description="Helical" evidence="1">
    <location>
        <begin position="20"/>
        <end position="40"/>
    </location>
</feature>
<reference evidence="2" key="2">
    <citation type="journal article" date="2015" name="Fish Shellfish Immunol.">
        <title>Early steps in the European eel (Anguilla anguilla)-Vibrio vulnificus interaction in the gills: Role of the RtxA13 toxin.</title>
        <authorList>
            <person name="Callol A."/>
            <person name="Pajuelo D."/>
            <person name="Ebbesson L."/>
            <person name="Teles M."/>
            <person name="MacKenzie S."/>
            <person name="Amaro C."/>
        </authorList>
    </citation>
    <scope>NUCLEOTIDE SEQUENCE</scope>
</reference>
<evidence type="ECO:0000313" key="2">
    <source>
        <dbReference type="EMBL" id="JAH23952.1"/>
    </source>
</evidence>
<keyword evidence="1" id="KW-0812">Transmembrane</keyword>
<keyword evidence="1" id="KW-1133">Transmembrane helix</keyword>
<protein>
    <submittedName>
        <fullName evidence="2">Uncharacterized protein</fullName>
    </submittedName>
</protein>
<proteinExistence type="predicted"/>
<sequence length="53" mass="6502">MHSVYLFNFTIYYMHTVHMQYIIYVNNVRITVVFICSPHFRGRIKQWFKGTIS</sequence>
<reference evidence="2" key="1">
    <citation type="submission" date="2014-11" db="EMBL/GenBank/DDBJ databases">
        <authorList>
            <person name="Amaro Gonzalez C."/>
        </authorList>
    </citation>
    <scope>NUCLEOTIDE SEQUENCE</scope>
</reference>
<keyword evidence="1" id="KW-0472">Membrane</keyword>
<evidence type="ECO:0000256" key="1">
    <source>
        <dbReference type="SAM" id="Phobius"/>
    </source>
</evidence>
<organism evidence="2">
    <name type="scientific">Anguilla anguilla</name>
    <name type="common">European freshwater eel</name>
    <name type="synonym">Muraena anguilla</name>
    <dbReference type="NCBI Taxonomy" id="7936"/>
    <lineage>
        <taxon>Eukaryota</taxon>
        <taxon>Metazoa</taxon>
        <taxon>Chordata</taxon>
        <taxon>Craniata</taxon>
        <taxon>Vertebrata</taxon>
        <taxon>Euteleostomi</taxon>
        <taxon>Actinopterygii</taxon>
        <taxon>Neopterygii</taxon>
        <taxon>Teleostei</taxon>
        <taxon>Anguilliformes</taxon>
        <taxon>Anguillidae</taxon>
        <taxon>Anguilla</taxon>
    </lineage>
</organism>
<dbReference type="EMBL" id="GBXM01084625">
    <property type="protein sequence ID" value="JAH23952.1"/>
    <property type="molecule type" value="Transcribed_RNA"/>
</dbReference>
<accession>A0A0E9R5B0</accession>
<dbReference type="AlphaFoldDB" id="A0A0E9R5B0"/>
<name>A0A0E9R5B0_ANGAN</name>